<reference evidence="2" key="1">
    <citation type="submission" date="2022-11" db="UniProtKB">
        <authorList>
            <consortium name="WormBaseParasite"/>
        </authorList>
    </citation>
    <scope>IDENTIFICATION</scope>
</reference>
<proteinExistence type="predicted"/>
<name>A0A914GZP9_GLORO</name>
<dbReference type="AlphaFoldDB" id="A0A914GZP9"/>
<keyword evidence="1" id="KW-1185">Reference proteome</keyword>
<protein>
    <submittedName>
        <fullName evidence="2">Uncharacterized protein</fullName>
    </submittedName>
</protein>
<evidence type="ECO:0000313" key="1">
    <source>
        <dbReference type="Proteomes" id="UP000887572"/>
    </source>
</evidence>
<dbReference type="WBParaSite" id="Gr19_v10_g12689.t1">
    <property type="protein sequence ID" value="Gr19_v10_g12689.t1"/>
    <property type="gene ID" value="Gr19_v10_g12689"/>
</dbReference>
<organism evidence="1 2">
    <name type="scientific">Globodera rostochiensis</name>
    <name type="common">Golden nematode worm</name>
    <name type="synonym">Heterodera rostochiensis</name>
    <dbReference type="NCBI Taxonomy" id="31243"/>
    <lineage>
        <taxon>Eukaryota</taxon>
        <taxon>Metazoa</taxon>
        <taxon>Ecdysozoa</taxon>
        <taxon>Nematoda</taxon>
        <taxon>Chromadorea</taxon>
        <taxon>Rhabditida</taxon>
        <taxon>Tylenchina</taxon>
        <taxon>Tylenchomorpha</taxon>
        <taxon>Tylenchoidea</taxon>
        <taxon>Heteroderidae</taxon>
        <taxon>Heteroderinae</taxon>
        <taxon>Globodera</taxon>
    </lineage>
</organism>
<evidence type="ECO:0000313" key="2">
    <source>
        <dbReference type="WBParaSite" id="Gr19_v10_g12689.t1"/>
    </source>
</evidence>
<accession>A0A914GZP9</accession>
<dbReference type="Proteomes" id="UP000887572">
    <property type="component" value="Unplaced"/>
</dbReference>
<sequence>MSDNPKNVEKQLKEIFICADLLFEVFKFCGPFVLGLKVALISDRFDFLVDAHFNSKEWSLDWLEIRRSKDGNGAEIDKYVRGKVERRLPIPQEPFPDNVIGFGGLELSYIDQSVVKFLQSICPEGAYLSIDTEDDQTRSWEIICHRIWPLFKDNICAIALWSSALDRFRPLSQDFLRNCPKLRVIRSFGLFPAFPADDSAGASSEQALTKWLHTPRGDGHPKVLRSSCFYSERVEGLKMALDNSTDAVNFIIFLWCCADEIVPFELKNNLTGERLVLRYFKQDEWGDAWLLVRCPIERNEKKWANWEKEAVEWDWSNQRNVILIDFGDEDIGDGPWHE</sequence>